<name>A0A2J4ZCV5_9ENTR</name>
<feature type="domain" description="2Fe-2S ferredoxin-type" evidence="2">
    <location>
        <begin position="3"/>
        <end position="97"/>
    </location>
</feature>
<dbReference type="EMBL" id="PIET01000510">
    <property type="protein sequence ID" value="PLM60883.1"/>
    <property type="molecule type" value="Genomic_DNA"/>
</dbReference>
<dbReference type="Proteomes" id="UP000234661">
    <property type="component" value="Unassembled WGS sequence"/>
</dbReference>
<dbReference type="PROSITE" id="PS00197">
    <property type="entry name" value="2FE2S_FER_1"/>
    <property type="match status" value="1"/>
</dbReference>
<proteinExistence type="predicted"/>
<dbReference type="GO" id="GO:0016491">
    <property type="term" value="F:oxidoreductase activity"/>
    <property type="evidence" value="ECO:0007669"/>
    <property type="project" value="InterPro"/>
</dbReference>
<evidence type="ECO:0000313" key="4">
    <source>
        <dbReference type="EMBL" id="PLM60883.1"/>
    </source>
</evidence>
<dbReference type="Pfam" id="PF00111">
    <property type="entry name" value="Fer2"/>
    <property type="match status" value="1"/>
</dbReference>
<dbReference type="InterPro" id="IPR012675">
    <property type="entry name" value="Beta-grasp_dom_sf"/>
</dbReference>
<evidence type="ECO:0000259" key="3">
    <source>
        <dbReference type="PROSITE" id="PS51384"/>
    </source>
</evidence>
<dbReference type="InterPro" id="IPR001709">
    <property type="entry name" value="Flavoprot_Pyr_Nucl_cyt_Rdtase"/>
</dbReference>
<dbReference type="SUPFAM" id="SSF52343">
    <property type="entry name" value="Ferredoxin reductase-like, C-terminal NADP-linked domain"/>
    <property type="match status" value="1"/>
</dbReference>
<reference evidence="4 5" key="2">
    <citation type="submission" date="2018-01" db="EMBL/GenBank/DDBJ databases">
        <title>Genomic study of Klebsiella pneumoniae.</title>
        <authorList>
            <person name="Yang Y."/>
            <person name="Bicalho R."/>
        </authorList>
    </citation>
    <scope>NUCLEOTIDE SEQUENCE [LARGE SCALE GENOMIC DNA]</scope>
    <source>
        <strain evidence="4 5">A2</strain>
    </source>
</reference>
<dbReference type="InterPro" id="IPR001433">
    <property type="entry name" value="OxRdtase_FAD/NAD-bd"/>
</dbReference>
<dbReference type="PANTHER" id="PTHR47354:SF5">
    <property type="entry name" value="PROTEIN RFBI"/>
    <property type="match status" value="1"/>
</dbReference>
<dbReference type="InterPro" id="IPR036010">
    <property type="entry name" value="2Fe-2S_ferredoxin-like_sf"/>
</dbReference>
<gene>
    <name evidence="4" type="ORF">CWM85_16955</name>
</gene>
<dbReference type="PROSITE" id="PS51384">
    <property type="entry name" value="FAD_FR"/>
    <property type="match status" value="1"/>
</dbReference>
<dbReference type="InterPro" id="IPR001041">
    <property type="entry name" value="2Fe-2S_ferredoxin-type"/>
</dbReference>
<evidence type="ECO:0000259" key="2">
    <source>
        <dbReference type="PROSITE" id="PS51085"/>
    </source>
</evidence>
<evidence type="ECO:0000256" key="1">
    <source>
        <dbReference type="ARBA" id="ARBA00034078"/>
    </source>
</evidence>
<dbReference type="Pfam" id="PF00175">
    <property type="entry name" value="NAD_binding_1"/>
    <property type="match status" value="1"/>
</dbReference>
<dbReference type="InterPro" id="IPR039261">
    <property type="entry name" value="FNR_nucleotide-bd"/>
</dbReference>
<comment type="caution">
    <text evidence="4">The sequence shown here is derived from an EMBL/GenBank/DDBJ whole genome shotgun (WGS) entry which is preliminary data.</text>
</comment>
<feature type="domain" description="FAD-binding FR-type" evidence="3">
    <location>
        <begin position="104"/>
        <end position="202"/>
    </location>
</feature>
<dbReference type="Gene3D" id="3.10.20.30">
    <property type="match status" value="1"/>
</dbReference>
<accession>A0A2J4ZCV5</accession>
<feature type="non-terminal residue" evidence="4">
    <location>
        <position position="304"/>
    </location>
</feature>
<dbReference type="Gene3D" id="2.40.30.10">
    <property type="entry name" value="Translation factors"/>
    <property type="match status" value="1"/>
</dbReference>
<dbReference type="SUPFAM" id="SSF54292">
    <property type="entry name" value="2Fe-2S ferredoxin-like"/>
    <property type="match status" value="1"/>
</dbReference>
<dbReference type="CDD" id="cd00207">
    <property type="entry name" value="fer2"/>
    <property type="match status" value="1"/>
</dbReference>
<dbReference type="SUPFAM" id="SSF63380">
    <property type="entry name" value="Riboflavin synthase domain-like"/>
    <property type="match status" value="1"/>
</dbReference>
<dbReference type="PRINTS" id="PR00410">
    <property type="entry name" value="PHEHYDRXLASE"/>
</dbReference>
<dbReference type="Gene3D" id="3.40.50.80">
    <property type="entry name" value="Nucleotide-binding domain of ferredoxin-NADP reductase (FNR) module"/>
    <property type="match status" value="1"/>
</dbReference>
<dbReference type="InterPro" id="IPR008333">
    <property type="entry name" value="Cbr1-like_FAD-bd_dom"/>
</dbReference>
<organism evidence="4 5">
    <name type="scientific">Klebsiella michiganensis</name>
    <dbReference type="NCBI Taxonomy" id="1134687"/>
    <lineage>
        <taxon>Bacteria</taxon>
        <taxon>Pseudomonadati</taxon>
        <taxon>Pseudomonadota</taxon>
        <taxon>Gammaproteobacteria</taxon>
        <taxon>Enterobacterales</taxon>
        <taxon>Enterobacteriaceae</taxon>
        <taxon>Klebsiella/Raoultella group</taxon>
        <taxon>Klebsiella</taxon>
    </lineage>
</organism>
<dbReference type="InterPro" id="IPR006058">
    <property type="entry name" value="2Fe2S_fd_BS"/>
</dbReference>
<dbReference type="PANTHER" id="PTHR47354">
    <property type="entry name" value="NADH OXIDOREDUCTASE HCR"/>
    <property type="match status" value="1"/>
</dbReference>
<dbReference type="InterPro" id="IPR050415">
    <property type="entry name" value="MRET"/>
</dbReference>
<dbReference type="AlphaFoldDB" id="A0A2J4ZCV5"/>
<dbReference type="PRINTS" id="PR00371">
    <property type="entry name" value="FPNCR"/>
</dbReference>
<dbReference type="InterPro" id="IPR017938">
    <property type="entry name" value="Riboflavin_synthase-like_b-brl"/>
</dbReference>
<dbReference type="PROSITE" id="PS51085">
    <property type="entry name" value="2FE2S_FER_2"/>
    <property type="match status" value="1"/>
</dbReference>
<dbReference type="InterPro" id="IPR017927">
    <property type="entry name" value="FAD-bd_FR_type"/>
</dbReference>
<dbReference type="GO" id="GO:0051537">
    <property type="term" value="F:2 iron, 2 sulfur cluster binding"/>
    <property type="evidence" value="ECO:0007669"/>
    <property type="project" value="InterPro"/>
</dbReference>
<protein>
    <submittedName>
        <fullName evidence="4">NADH oxidase</fullName>
    </submittedName>
</protein>
<dbReference type="Pfam" id="PF00970">
    <property type="entry name" value="FAD_binding_6"/>
    <property type="match status" value="1"/>
</dbReference>
<reference evidence="4 5" key="1">
    <citation type="submission" date="2017-11" db="EMBL/GenBank/DDBJ databases">
        <authorList>
            <person name="Han C.G."/>
        </authorList>
    </citation>
    <scope>NUCLEOTIDE SEQUENCE [LARGE SCALE GENOMIC DNA]</scope>
    <source>
        <strain evidence="4 5">A2</strain>
    </source>
</reference>
<evidence type="ECO:0000313" key="5">
    <source>
        <dbReference type="Proteomes" id="UP000234661"/>
    </source>
</evidence>
<sequence>MTFNIALNFEDGITRFIQCNAGEKVLDAAYRQQVNLPMDCSDGVCGTCKCRCVSGEYGLGDEFLEEALSEEEAAERQVLTCQMVPTSDCVIDVPAAAARCKTALASVGATVKAVNLLSDTAIELAIVLDEPLDFLAGQYINIQVPGTPQVRAYSFSSLPGSREGCFLIRNVPGGLMSQWLTQRAIPGDRLTLSGPMGSFYLRGGERPLLLLAGGTGLAPLLSMLQTLASQRSTRPITLLYGVTRDGDLVKTDELEAFTGQLPAYRWLPVVADAQSQCPQRGFVTEHLNDAILNDGDVDIYLCGP</sequence>
<dbReference type="NCBIfam" id="NF040810">
    <property type="entry name" value="BenC"/>
    <property type="match status" value="1"/>
</dbReference>
<comment type="cofactor">
    <cofactor evidence="1">
        <name>[2Fe-2S] cluster</name>
        <dbReference type="ChEBI" id="CHEBI:190135"/>
    </cofactor>
</comment>